<dbReference type="NCBIfam" id="NF003555">
    <property type="entry name" value="PRK05218.1"/>
    <property type="match status" value="1"/>
</dbReference>
<feature type="domain" description="Histidine kinase/HSP90-like ATPase" evidence="11">
    <location>
        <begin position="30"/>
        <end position="185"/>
    </location>
</feature>
<reference evidence="13" key="2">
    <citation type="submission" date="2017-04" db="EMBL/GenBank/DDBJ databases">
        <title>Systematic identification and characterization of stress-inducible heat shock proteins (HSPs) in the salmon louse (Lepeophtheirus salmonis).</title>
        <authorList>
            <person name="Borchel A."/>
            <person name="Komisarczuk A.Z."/>
            <person name="Rebl A."/>
            <person name="Goldammer T."/>
            <person name="Nilsen F."/>
        </authorList>
    </citation>
    <scope>NUCLEOTIDE SEQUENCE</scope>
</reference>
<dbReference type="Pfam" id="PF00183">
    <property type="entry name" value="HSP90"/>
    <property type="match status" value="1"/>
</dbReference>
<feature type="binding site" evidence="9">
    <location>
        <position position="83"/>
    </location>
    <ligand>
        <name>ATP</name>
        <dbReference type="ChEBI" id="CHEBI:30616"/>
    </ligand>
</feature>
<keyword evidence="5 9" id="KW-0547">Nucleotide-binding</keyword>
<feature type="binding site" evidence="9">
    <location>
        <position position="41"/>
    </location>
    <ligand>
        <name>ATP</name>
        <dbReference type="ChEBI" id="CHEBI:30616"/>
    </ligand>
</feature>
<evidence type="ECO:0000256" key="1">
    <source>
        <dbReference type="ARBA" id="ARBA00004496"/>
    </source>
</evidence>
<feature type="binding site" evidence="9">
    <location>
        <position position="96"/>
    </location>
    <ligand>
        <name>ATP</name>
        <dbReference type="ChEBI" id="CHEBI:30616"/>
    </ligand>
</feature>
<evidence type="ECO:0000256" key="7">
    <source>
        <dbReference type="ARBA" id="ARBA00023016"/>
    </source>
</evidence>
<name>A0A0K2UCP3_LEPSM</name>
<dbReference type="Gene3D" id="1.20.120.790">
    <property type="entry name" value="Heat shock protein 90, C-terminal domain"/>
    <property type="match status" value="1"/>
</dbReference>
<dbReference type="PANTHER" id="PTHR11528">
    <property type="entry name" value="HEAT SHOCK PROTEIN 90 FAMILY MEMBER"/>
    <property type="match status" value="1"/>
</dbReference>
<dbReference type="InterPro" id="IPR001404">
    <property type="entry name" value="Hsp90_fam"/>
</dbReference>
<dbReference type="InterPro" id="IPR020575">
    <property type="entry name" value="Hsp90_N"/>
</dbReference>
<keyword evidence="6 9" id="KW-0067">ATP-binding</keyword>
<dbReference type="FunFam" id="3.30.230.80:FF:000001">
    <property type="entry name" value="Heat shock protein 90 alpha"/>
    <property type="match status" value="1"/>
</dbReference>
<dbReference type="Gene3D" id="3.30.565.10">
    <property type="entry name" value="Histidine kinase-like ATPase, C-terminal domain"/>
    <property type="match status" value="1"/>
</dbReference>
<evidence type="ECO:0000256" key="10">
    <source>
        <dbReference type="SAM" id="MobiDB-lite"/>
    </source>
</evidence>
<sequence length="714" mass="81671">MTADDKVETFAFQAEIAQLMSLIINTFYSNKEIFLRELISNSSDALDKIRYESLTNPSKLEAEKELYIKIIPDTVNNTLTIIDTGLGMTKADLVNNLGTIAKSGTKAFMEALQAGADISMIGQFGVGFYSSYLVADRVVVTSKHSDDEQYIWESSAGGSFTIREDAEGERISRGTKIVLFMKEDQIDFLKETSIKEIVKKHSQFIGYPIKLLVEKEREKEISDDEAEEDKKEDEEESTEPKVEDVGEDEDADKKDMKKKKTVKEKYTEDEELNKAKPIWTRNPDDITQEEYAEFYKSMTNDWENHLAVTHFSVEGQLEFRALLFIPKRAPFDLFENSKNKNNIKLYVRRVFIMDKCEDLIPDYLGFIKGIVDSEDLPLNISRETLQQNKILKVIRKNLVKKCMELMTNLMDDKDNFNTFYSQFGKNLKLGVHEDNINRTKLSEMLRYYTSASGDVMCSFKEYVGRMKENQKSIYYITGESKDVVSQSAFVERLKKRGLEVIYMIEPIDEYVVQQLKTYDGKDLVSVCKEGLQLPEDEEEKKKFEEDKVKFEALCKIIKDILDKKVEKVVVSNRLVNSPCCIVTSQFGWTANMERIMKAQALRDNSTVGYMAAKKHLEINPDNSIVDSLRKKANADKNDKSVKDLVLLLFETALLSSGFTLEDPAVFSQRIHRMVKLGLGIDEDDDADLGDVVADEEMPPLEGDAEDASRMEEVD</sequence>
<evidence type="ECO:0000313" key="13">
    <source>
        <dbReference type="EMBL" id="SMN34119.1"/>
    </source>
</evidence>
<evidence type="ECO:0000313" key="12">
    <source>
        <dbReference type="EMBL" id="CDW35820.1"/>
    </source>
</evidence>
<accession>A0A0K2UCP3</accession>
<dbReference type="GO" id="GO:0016887">
    <property type="term" value="F:ATP hydrolysis activity"/>
    <property type="evidence" value="ECO:0007669"/>
    <property type="project" value="InterPro"/>
</dbReference>
<protein>
    <recommendedName>
        <fullName evidence="3">Heat shock protein 83</fullName>
    </recommendedName>
</protein>
<dbReference type="EMBL" id="LT844579">
    <property type="protein sequence ID" value="SMN34119.1"/>
    <property type="molecule type" value="mRNA"/>
</dbReference>
<dbReference type="AlphaFoldDB" id="A0A0K2UCP3"/>
<organism evidence="12">
    <name type="scientific">Lepeophtheirus salmonis</name>
    <name type="common">Salmon louse</name>
    <name type="synonym">Caligus salmonis</name>
    <dbReference type="NCBI Taxonomy" id="72036"/>
    <lineage>
        <taxon>Eukaryota</taxon>
        <taxon>Metazoa</taxon>
        <taxon>Ecdysozoa</taxon>
        <taxon>Arthropoda</taxon>
        <taxon>Crustacea</taxon>
        <taxon>Multicrustacea</taxon>
        <taxon>Hexanauplia</taxon>
        <taxon>Copepoda</taxon>
        <taxon>Siphonostomatoida</taxon>
        <taxon>Caligidae</taxon>
        <taxon>Lepeophtheirus</taxon>
    </lineage>
</organism>
<evidence type="ECO:0000256" key="8">
    <source>
        <dbReference type="ARBA" id="ARBA00023186"/>
    </source>
</evidence>
<feature type="binding site" evidence="9">
    <location>
        <position position="175"/>
    </location>
    <ligand>
        <name>ATP</name>
        <dbReference type="ChEBI" id="CHEBI:30616"/>
    </ligand>
</feature>
<evidence type="ECO:0000256" key="2">
    <source>
        <dbReference type="ARBA" id="ARBA00008239"/>
    </source>
</evidence>
<feature type="binding site" evidence="9">
    <location>
        <position position="88"/>
    </location>
    <ligand>
        <name>ATP</name>
        <dbReference type="ChEBI" id="CHEBI:30616"/>
    </ligand>
</feature>
<dbReference type="SUPFAM" id="SSF54211">
    <property type="entry name" value="Ribosomal protein S5 domain 2-like"/>
    <property type="match status" value="1"/>
</dbReference>
<dbReference type="SUPFAM" id="SSF55874">
    <property type="entry name" value="ATPase domain of HSP90 chaperone/DNA topoisomerase II/histidine kinase"/>
    <property type="match status" value="1"/>
</dbReference>
<feature type="region of interest" description="Disordered" evidence="10">
    <location>
        <begin position="693"/>
        <end position="714"/>
    </location>
</feature>
<evidence type="ECO:0000256" key="9">
    <source>
        <dbReference type="PIRSR" id="PIRSR002583-1"/>
    </source>
</evidence>
<dbReference type="FunFam" id="3.40.50.11260:FF:000001">
    <property type="entry name" value="Heat shock protein 90 alpha"/>
    <property type="match status" value="1"/>
</dbReference>
<dbReference type="InterPro" id="IPR019805">
    <property type="entry name" value="Heat_shock_protein_90_CS"/>
</dbReference>
<dbReference type="SUPFAM" id="SSF110942">
    <property type="entry name" value="HSP90 C-terminal domain"/>
    <property type="match status" value="1"/>
</dbReference>
<dbReference type="GO" id="GO:0005524">
    <property type="term" value="F:ATP binding"/>
    <property type="evidence" value="ECO:0007669"/>
    <property type="project" value="UniProtKB-KW"/>
</dbReference>
<dbReference type="InterPro" id="IPR003594">
    <property type="entry name" value="HATPase_dom"/>
</dbReference>
<feature type="region of interest" description="Disordered" evidence="10">
    <location>
        <begin position="218"/>
        <end position="265"/>
    </location>
</feature>
<dbReference type="PRINTS" id="PR00775">
    <property type="entry name" value="HEATSHOCK90"/>
</dbReference>
<dbReference type="GO" id="GO:0051082">
    <property type="term" value="F:unfolded protein binding"/>
    <property type="evidence" value="ECO:0007669"/>
    <property type="project" value="InterPro"/>
</dbReference>
<gene>
    <name evidence="13" type="primary">HSP90_1</name>
</gene>
<feature type="binding site" evidence="9">
    <location>
        <position position="37"/>
    </location>
    <ligand>
        <name>ATP</name>
        <dbReference type="ChEBI" id="CHEBI:30616"/>
    </ligand>
</feature>
<comment type="similarity">
    <text evidence="2">Belongs to the heat shock protein 90 family.</text>
</comment>
<dbReference type="HAMAP" id="MF_00505">
    <property type="entry name" value="HSP90"/>
    <property type="match status" value="1"/>
</dbReference>
<proteinExistence type="evidence at transcript level"/>
<feature type="compositionally biased region" description="Acidic residues" evidence="10">
    <location>
        <begin position="693"/>
        <end position="705"/>
    </location>
</feature>
<dbReference type="FunFam" id="3.30.565.10:FF:000001">
    <property type="entry name" value="Heat shock protein HSP 90-alpha"/>
    <property type="match status" value="1"/>
</dbReference>
<feature type="binding site" evidence="9">
    <location>
        <begin position="103"/>
        <end position="104"/>
    </location>
    <ligand>
        <name>ATP</name>
        <dbReference type="ChEBI" id="CHEBI:30616"/>
    </ligand>
</feature>
<dbReference type="PROSITE" id="PS00298">
    <property type="entry name" value="HSP90"/>
    <property type="match status" value="1"/>
</dbReference>
<dbReference type="Gene3D" id="3.40.50.11260">
    <property type="match status" value="1"/>
</dbReference>
<keyword evidence="4" id="KW-0963">Cytoplasm</keyword>
<feature type="binding site" evidence="9">
    <location>
        <position position="102"/>
    </location>
    <ligand>
        <name>ATP</name>
        <dbReference type="ChEBI" id="CHEBI:30616"/>
    </ligand>
</feature>
<evidence type="ECO:0000256" key="4">
    <source>
        <dbReference type="ARBA" id="ARBA00022490"/>
    </source>
</evidence>
<reference evidence="12" key="1">
    <citation type="submission" date="2014-05" db="EMBL/GenBank/DDBJ databases">
        <authorList>
            <person name="Chronopoulou M."/>
        </authorList>
    </citation>
    <scope>NUCLEOTIDE SEQUENCE</scope>
    <source>
        <tissue evidence="12">Whole organism</tissue>
    </source>
</reference>
<evidence type="ECO:0000256" key="6">
    <source>
        <dbReference type="ARBA" id="ARBA00022840"/>
    </source>
</evidence>
<dbReference type="SMART" id="SM00387">
    <property type="entry name" value="HATPase_c"/>
    <property type="match status" value="1"/>
</dbReference>
<feature type="binding site" evidence="9">
    <location>
        <position position="382"/>
    </location>
    <ligand>
        <name>ATP</name>
        <dbReference type="ChEBI" id="CHEBI:30616"/>
    </ligand>
</feature>
<dbReference type="CDD" id="cd16927">
    <property type="entry name" value="HATPase_Hsp90-like"/>
    <property type="match status" value="1"/>
</dbReference>
<feature type="binding site" evidence="9">
    <location>
        <begin position="123"/>
        <end position="128"/>
    </location>
    <ligand>
        <name>ATP</name>
        <dbReference type="ChEBI" id="CHEBI:30616"/>
    </ligand>
</feature>
<keyword evidence="8" id="KW-0143">Chaperone</keyword>
<evidence type="ECO:0000256" key="3">
    <source>
        <dbReference type="ARBA" id="ARBA00021845"/>
    </source>
</evidence>
<dbReference type="GO" id="GO:0005737">
    <property type="term" value="C:cytoplasm"/>
    <property type="evidence" value="ECO:0007669"/>
    <property type="project" value="UniProtKB-SubCell"/>
</dbReference>
<dbReference type="GO" id="GO:0101031">
    <property type="term" value="C:protein folding chaperone complex"/>
    <property type="evidence" value="ECO:0007669"/>
    <property type="project" value="UniProtKB-ARBA"/>
</dbReference>
<dbReference type="InterPro" id="IPR020568">
    <property type="entry name" value="Ribosomal_Su5_D2-typ_SF"/>
</dbReference>
<dbReference type="OrthoDB" id="5426351at2759"/>
<dbReference type="EMBL" id="HACA01018459">
    <property type="protein sequence ID" value="CDW35820.1"/>
    <property type="molecule type" value="Transcribed_RNA"/>
</dbReference>
<comment type="subcellular location">
    <subcellularLocation>
        <location evidence="1">Cytoplasm</location>
    </subcellularLocation>
</comment>
<dbReference type="Pfam" id="PF13589">
    <property type="entry name" value="HATPase_c_3"/>
    <property type="match status" value="1"/>
</dbReference>
<dbReference type="FunFam" id="1.20.120.790:FF:000001">
    <property type="entry name" value="Heat shock protein 90 alpha"/>
    <property type="match status" value="1"/>
</dbReference>
<dbReference type="Gene3D" id="3.30.230.80">
    <property type="match status" value="1"/>
</dbReference>
<keyword evidence="7" id="KW-0346">Stress response</keyword>
<evidence type="ECO:0000259" key="11">
    <source>
        <dbReference type="SMART" id="SM00387"/>
    </source>
</evidence>
<dbReference type="GO" id="GO:0140662">
    <property type="term" value="F:ATP-dependent protein folding chaperone"/>
    <property type="evidence" value="ECO:0007669"/>
    <property type="project" value="InterPro"/>
</dbReference>
<feature type="compositionally biased region" description="Acidic residues" evidence="10">
    <location>
        <begin position="221"/>
        <end position="237"/>
    </location>
</feature>
<dbReference type="InterPro" id="IPR037196">
    <property type="entry name" value="HSP90_C"/>
</dbReference>
<dbReference type="InterPro" id="IPR036890">
    <property type="entry name" value="HATPase_C_sf"/>
</dbReference>
<dbReference type="PIRSF" id="PIRSF002583">
    <property type="entry name" value="Hsp90"/>
    <property type="match status" value="1"/>
</dbReference>
<evidence type="ECO:0000256" key="5">
    <source>
        <dbReference type="ARBA" id="ARBA00022741"/>
    </source>
</evidence>